<dbReference type="OrthoDB" id="5187599at2"/>
<evidence type="ECO:0000256" key="5">
    <source>
        <dbReference type="HAMAP-Rule" id="MF_00209"/>
    </source>
</evidence>
<dbReference type="HAMAP" id="MF_00209">
    <property type="entry name" value="Inorganic_PPase"/>
    <property type="match status" value="1"/>
</dbReference>
<reference evidence="6 7" key="1">
    <citation type="submission" date="2016-11" db="EMBL/GenBank/DDBJ databases">
        <authorList>
            <person name="Jaros S."/>
            <person name="Januszkiewicz K."/>
            <person name="Wedrychowicz H."/>
        </authorList>
    </citation>
    <scope>NUCLEOTIDE SEQUENCE [LARGE SCALE GENOMIC DNA]</scope>
    <source>
        <strain evidence="6 7">CGMCC 1.7049</strain>
    </source>
</reference>
<feature type="binding site" evidence="5">
    <location>
        <position position="103"/>
    </location>
    <ligand>
        <name>Mg(2+)</name>
        <dbReference type="ChEBI" id="CHEBI:18420"/>
        <label>1</label>
    </ligand>
</feature>
<protein>
    <recommendedName>
        <fullName evidence="5">Inorganic pyrophosphatase</fullName>
        <ecNumber evidence="5">3.6.1.1</ecNumber>
    </recommendedName>
    <alternativeName>
        <fullName evidence="5">Pyrophosphate phospho-hydrolase</fullName>
        <shortName evidence="5">PPase</shortName>
    </alternativeName>
</protein>
<keyword evidence="3 5" id="KW-0378">Hydrolase</keyword>
<keyword evidence="4 5" id="KW-0460">Magnesium</keyword>
<evidence type="ECO:0000256" key="2">
    <source>
        <dbReference type="ARBA" id="ARBA00022723"/>
    </source>
</evidence>
<feature type="binding site" evidence="5">
    <location>
        <position position="44"/>
    </location>
    <ligand>
        <name>substrate</name>
    </ligand>
</feature>
<dbReference type="PROSITE" id="PS00387">
    <property type="entry name" value="PPASE"/>
    <property type="match status" value="1"/>
</dbReference>
<comment type="subcellular location">
    <subcellularLocation>
        <location evidence="5">Cytoplasm</location>
    </subcellularLocation>
</comment>
<dbReference type="CDD" id="cd00412">
    <property type="entry name" value="pyrophosphatase"/>
    <property type="match status" value="1"/>
</dbReference>
<gene>
    <name evidence="5" type="primary">ppa</name>
    <name evidence="6" type="ORF">SAMN04488068_1751</name>
</gene>
<dbReference type="SUPFAM" id="SSF50324">
    <property type="entry name" value="Inorganic pyrophosphatase"/>
    <property type="match status" value="1"/>
</dbReference>
<dbReference type="EMBL" id="FQWZ01000003">
    <property type="protein sequence ID" value="SHG86871.1"/>
    <property type="molecule type" value="Genomic_DNA"/>
</dbReference>
<keyword evidence="5" id="KW-0963">Cytoplasm</keyword>
<sequence length="176" mass="19127">MGIEALGPGDKAPKEFYVVIEIPAYGPPVKYEVDKDTGLLMVDRFMNVAMSYPANYGYVPKTLAGDGDPVDVLVLTPHPVVAGSIIKCRALCVLDTEDEKGTDAKLLAVPVDKVSNNAYDNLQDLADVPERLKNEIHHFYSSYKALEKGKWVKISGWRDAAAARGEIEAGIAAYKG</sequence>
<dbReference type="InterPro" id="IPR036649">
    <property type="entry name" value="Pyrophosphatase_sf"/>
</dbReference>
<dbReference type="GO" id="GO:0004427">
    <property type="term" value="F:inorganic diphosphate phosphatase activity"/>
    <property type="evidence" value="ECO:0007669"/>
    <property type="project" value="UniProtKB-UniRule"/>
</dbReference>
<feature type="binding site" evidence="5">
    <location>
        <position position="143"/>
    </location>
    <ligand>
        <name>substrate</name>
    </ligand>
</feature>
<organism evidence="6 7">
    <name type="scientific">Hydrocarboniphaga daqingensis</name>
    <dbReference type="NCBI Taxonomy" id="490188"/>
    <lineage>
        <taxon>Bacteria</taxon>
        <taxon>Pseudomonadati</taxon>
        <taxon>Pseudomonadota</taxon>
        <taxon>Gammaproteobacteria</taxon>
        <taxon>Nevskiales</taxon>
        <taxon>Nevskiaceae</taxon>
        <taxon>Hydrocarboniphaga</taxon>
    </lineage>
</organism>
<dbReference type="PANTHER" id="PTHR10286">
    <property type="entry name" value="INORGANIC PYROPHOSPHATASE"/>
    <property type="match status" value="1"/>
</dbReference>
<dbReference type="InterPro" id="IPR008162">
    <property type="entry name" value="Pyrophosphatase"/>
</dbReference>
<name>A0A1M5NBK0_9GAMM</name>
<evidence type="ECO:0000313" key="7">
    <source>
        <dbReference type="Proteomes" id="UP000199758"/>
    </source>
</evidence>
<evidence type="ECO:0000256" key="3">
    <source>
        <dbReference type="ARBA" id="ARBA00022801"/>
    </source>
</evidence>
<dbReference type="AlphaFoldDB" id="A0A1M5NBK0"/>
<feature type="binding site" evidence="5">
    <location>
        <position position="71"/>
    </location>
    <ligand>
        <name>Mg(2+)</name>
        <dbReference type="ChEBI" id="CHEBI:18420"/>
        <label>1</label>
    </ligand>
</feature>
<dbReference type="GO" id="GO:0005737">
    <property type="term" value="C:cytoplasm"/>
    <property type="evidence" value="ECO:0007669"/>
    <property type="project" value="UniProtKB-SubCell"/>
</dbReference>
<dbReference type="Pfam" id="PF00719">
    <property type="entry name" value="Pyrophosphatase"/>
    <property type="match status" value="1"/>
</dbReference>
<dbReference type="GO" id="GO:0000287">
    <property type="term" value="F:magnesium ion binding"/>
    <property type="evidence" value="ECO:0007669"/>
    <property type="project" value="UniProtKB-UniRule"/>
</dbReference>
<dbReference type="NCBIfam" id="NF002317">
    <property type="entry name" value="PRK01250.1"/>
    <property type="match status" value="1"/>
</dbReference>
<keyword evidence="2 5" id="KW-0479">Metal-binding</keyword>
<evidence type="ECO:0000256" key="4">
    <source>
        <dbReference type="ARBA" id="ARBA00022842"/>
    </source>
</evidence>
<comment type="catalytic activity">
    <reaction evidence="5">
        <text>diphosphate + H2O = 2 phosphate + H(+)</text>
        <dbReference type="Rhea" id="RHEA:24576"/>
        <dbReference type="ChEBI" id="CHEBI:15377"/>
        <dbReference type="ChEBI" id="CHEBI:15378"/>
        <dbReference type="ChEBI" id="CHEBI:33019"/>
        <dbReference type="ChEBI" id="CHEBI:43474"/>
        <dbReference type="EC" id="3.6.1.1"/>
    </reaction>
</comment>
<evidence type="ECO:0000256" key="1">
    <source>
        <dbReference type="ARBA" id="ARBA00001946"/>
    </source>
</evidence>
<dbReference type="RefSeq" id="WP_072896531.1">
    <property type="nucleotide sequence ID" value="NZ_FQWZ01000003.1"/>
</dbReference>
<evidence type="ECO:0000313" key="6">
    <source>
        <dbReference type="EMBL" id="SHG86871.1"/>
    </source>
</evidence>
<feature type="binding site" evidence="5">
    <location>
        <position position="30"/>
    </location>
    <ligand>
        <name>substrate</name>
    </ligand>
</feature>
<feature type="binding site" evidence="5">
    <location>
        <position position="66"/>
    </location>
    <ligand>
        <name>Mg(2+)</name>
        <dbReference type="ChEBI" id="CHEBI:18420"/>
        <label>1</label>
    </ligand>
</feature>
<keyword evidence="7" id="KW-1185">Reference proteome</keyword>
<dbReference type="Proteomes" id="UP000199758">
    <property type="component" value="Unassembled WGS sequence"/>
</dbReference>
<comment type="similarity">
    <text evidence="5">Belongs to the PPase family.</text>
</comment>
<dbReference type="STRING" id="490188.SAMN04488068_1751"/>
<comment type="subunit">
    <text evidence="5">Homohexamer.</text>
</comment>
<dbReference type="Gene3D" id="3.90.80.10">
    <property type="entry name" value="Inorganic pyrophosphatase"/>
    <property type="match status" value="1"/>
</dbReference>
<feature type="binding site" evidence="5">
    <location>
        <position position="56"/>
    </location>
    <ligand>
        <name>substrate</name>
    </ligand>
</feature>
<accession>A0A1M5NBK0</accession>
<feature type="binding site" evidence="5">
    <location>
        <position position="71"/>
    </location>
    <ligand>
        <name>Mg(2+)</name>
        <dbReference type="ChEBI" id="CHEBI:18420"/>
        <label>2</label>
    </ligand>
</feature>
<dbReference type="GO" id="GO:0006796">
    <property type="term" value="P:phosphate-containing compound metabolic process"/>
    <property type="evidence" value="ECO:0007669"/>
    <property type="project" value="InterPro"/>
</dbReference>
<dbReference type="EC" id="3.6.1.1" evidence="5"/>
<comment type="function">
    <text evidence="5">Catalyzes the hydrolysis of inorganic pyrophosphate (PPi) forming two phosphate ions.</text>
</comment>
<comment type="cofactor">
    <cofactor evidence="1 5">
        <name>Mg(2+)</name>
        <dbReference type="ChEBI" id="CHEBI:18420"/>
    </cofactor>
</comment>
<proteinExistence type="inferred from homology"/>